<proteinExistence type="predicted"/>
<dbReference type="Proteomes" id="UP000649617">
    <property type="component" value="Unassembled WGS sequence"/>
</dbReference>
<reference evidence="1" key="1">
    <citation type="submission" date="2021-02" db="EMBL/GenBank/DDBJ databases">
        <authorList>
            <person name="Dougan E. K."/>
            <person name="Rhodes N."/>
            <person name="Thang M."/>
            <person name="Chan C."/>
        </authorList>
    </citation>
    <scope>NUCLEOTIDE SEQUENCE</scope>
</reference>
<evidence type="ECO:0000313" key="2">
    <source>
        <dbReference type="Proteomes" id="UP000649617"/>
    </source>
</evidence>
<keyword evidence="2" id="KW-1185">Reference proteome</keyword>
<protein>
    <submittedName>
        <fullName evidence="1">ANKHD1 protein</fullName>
    </submittedName>
</protein>
<name>A0A812ML50_SYMPI</name>
<sequence>MHQNGIDSITQRDEAGWSLLCYAAVNGTPSLVSTILKRRGDPNDSIRKPKPEAKHMSLRACGRVLGI</sequence>
<organism evidence="1 2">
    <name type="scientific">Symbiodinium pilosum</name>
    <name type="common">Dinoflagellate</name>
    <dbReference type="NCBI Taxonomy" id="2952"/>
    <lineage>
        <taxon>Eukaryota</taxon>
        <taxon>Sar</taxon>
        <taxon>Alveolata</taxon>
        <taxon>Dinophyceae</taxon>
        <taxon>Suessiales</taxon>
        <taxon>Symbiodiniaceae</taxon>
        <taxon>Symbiodinium</taxon>
    </lineage>
</organism>
<dbReference type="AlphaFoldDB" id="A0A812ML50"/>
<comment type="caution">
    <text evidence="1">The sequence shown here is derived from an EMBL/GenBank/DDBJ whole genome shotgun (WGS) entry which is preliminary data.</text>
</comment>
<dbReference type="EMBL" id="CAJNIZ010007788">
    <property type="protein sequence ID" value="CAE7261250.1"/>
    <property type="molecule type" value="Genomic_DNA"/>
</dbReference>
<accession>A0A812ML50</accession>
<gene>
    <name evidence="1" type="primary">ANKHD1</name>
    <name evidence="1" type="ORF">SPIL2461_LOCUS5483</name>
</gene>
<evidence type="ECO:0000313" key="1">
    <source>
        <dbReference type="EMBL" id="CAE7261250.1"/>
    </source>
</evidence>